<evidence type="ECO:0000313" key="4">
    <source>
        <dbReference type="EMBL" id="SHM10285.1"/>
    </source>
</evidence>
<evidence type="ECO:0000256" key="1">
    <source>
        <dbReference type="SAM" id="MobiDB-lite"/>
    </source>
</evidence>
<dbReference type="AlphaFoldDB" id="A0A1M7G296"/>
<evidence type="ECO:0000313" key="6">
    <source>
        <dbReference type="Proteomes" id="UP000321726"/>
    </source>
</evidence>
<feature type="region of interest" description="Disordered" evidence="1">
    <location>
        <begin position="422"/>
        <end position="459"/>
    </location>
</feature>
<dbReference type="InterPro" id="IPR052563">
    <property type="entry name" value="FliK"/>
</dbReference>
<reference evidence="4 5" key="1">
    <citation type="submission" date="2016-11" db="EMBL/GenBank/DDBJ databases">
        <authorList>
            <person name="Jaros S."/>
            <person name="Januszkiewicz K."/>
            <person name="Wedrychowicz H."/>
        </authorList>
    </citation>
    <scope>NUCLEOTIDE SEQUENCE [LARGE SCALE GENOMIC DNA]</scope>
    <source>
        <strain evidence="4 5">DSM 4740</strain>
    </source>
</reference>
<dbReference type="EMBL" id="FRCA01000005">
    <property type="protein sequence ID" value="SHM10285.1"/>
    <property type="molecule type" value="Genomic_DNA"/>
</dbReference>
<dbReference type="PANTHER" id="PTHR37533:SF2">
    <property type="entry name" value="FLAGELLAR HOOK-LENGTH CONTROL PROTEIN"/>
    <property type="match status" value="1"/>
</dbReference>
<dbReference type="Proteomes" id="UP000184123">
    <property type="component" value="Unassembled WGS sequence"/>
</dbReference>
<feature type="compositionally biased region" description="Polar residues" evidence="1">
    <location>
        <begin position="254"/>
        <end position="280"/>
    </location>
</feature>
<reference evidence="3 6" key="2">
    <citation type="submission" date="2019-07" db="EMBL/GenBank/DDBJ databases">
        <title>Whole genome shotgun sequence of Halomonas cupida NBRC 102219.</title>
        <authorList>
            <person name="Hosoyama A."/>
            <person name="Uohara A."/>
            <person name="Ohji S."/>
            <person name="Ichikawa N."/>
        </authorList>
    </citation>
    <scope>NUCLEOTIDE SEQUENCE [LARGE SCALE GENOMIC DNA]</scope>
    <source>
        <strain evidence="3 6">NBRC 102219</strain>
    </source>
</reference>
<evidence type="ECO:0000259" key="2">
    <source>
        <dbReference type="Pfam" id="PF02120"/>
    </source>
</evidence>
<sequence>MDISVLINTAPPANAGTAGNRTNASDTGRDFAEQLAAAGSVTDDSTASSERVPPTPSGRDRPLDSDIATETPADGVTEESQALAEALLVPVPIHITQPQVPGGDTVGLGTAGSNTEGLDATPHPLSGQSFANQPLAVQQQTWLARVATDAENTIKGVPINDSLNIARQRLQLMADANGRFQGPPALGEGPLQLPGIQASQPTTSPEVLAAALARMSPPNAHQTLAATPLTNGKPPLNLSQRTSPETPDHPVGTVITQTGTSPLSHVPSTSVDPTTQTLASQPVPVDSSGDNSISTSVDMDSDFSATSLAQSGPTARNTTPMAMTSVASSINTHIDSPDWPQQLGHTLTRIGISTNSRDGDQRIELRLHPAELGPLSVSLRLGEHGAQAQFVSAHPHVRQAVEQALPQLREILSEQGIQLGQTSVSDQGQAQQGGSGERQGSSASLAASGGAGEVSIEGNDHPITHTAALSIDGRVDLYA</sequence>
<dbReference type="Pfam" id="PF02120">
    <property type="entry name" value="Flg_hook"/>
    <property type="match status" value="1"/>
</dbReference>
<dbReference type="EMBL" id="BJXU01000052">
    <property type="protein sequence ID" value="GEN23618.1"/>
    <property type="molecule type" value="Genomic_DNA"/>
</dbReference>
<dbReference type="STRING" id="44933.SAMN05660971_02157"/>
<protein>
    <submittedName>
        <fullName evidence="4">Flagellar hook-length control protein FliK</fullName>
    </submittedName>
</protein>
<dbReference type="InterPro" id="IPR038610">
    <property type="entry name" value="FliK-like_C_sf"/>
</dbReference>
<keyword evidence="4" id="KW-0282">Flagellum</keyword>
<feature type="domain" description="Flagellar hook-length control protein-like C-terminal" evidence="2">
    <location>
        <begin position="353"/>
        <end position="432"/>
    </location>
</feature>
<keyword evidence="4" id="KW-0969">Cilium</keyword>
<keyword evidence="6" id="KW-1185">Reference proteome</keyword>
<dbReference type="CDD" id="cd17470">
    <property type="entry name" value="T3SS_Flik_C"/>
    <property type="match status" value="1"/>
</dbReference>
<dbReference type="Gene3D" id="3.30.750.140">
    <property type="match status" value="1"/>
</dbReference>
<dbReference type="InterPro" id="IPR021136">
    <property type="entry name" value="Flagellar_hook_control-like_C"/>
</dbReference>
<keyword evidence="4" id="KW-0966">Cell projection</keyword>
<organism evidence="4 5">
    <name type="scientific">Halomonas cupida</name>
    <dbReference type="NCBI Taxonomy" id="44933"/>
    <lineage>
        <taxon>Bacteria</taxon>
        <taxon>Pseudomonadati</taxon>
        <taxon>Pseudomonadota</taxon>
        <taxon>Gammaproteobacteria</taxon>
        <taxon>Oceanospirillales</taxon>
        <taxon>Halomonadaceae</taxon>
        <taxon>Halomonas</taxon>
    </lineage>
</organism>
<evidence type="ECO:0000313" key="3">
    <source>
        <dbReference type="EMBL" id="GEN23618.1"/>
    </source>
</evidence>
<dbReference type="RefSeq" id="WP_073435204.1">
    <property type="nucleotide sequence ID" value="NZ_BJXU01000052.1"/>
</dbReference>
<feature type="compositionally biased region" description="Low complexity" evidence="1">
    <location>
        <begin position="438"/>
        <end position="448"/>
    </location>
</feature>
<accession>A0A1M7G296</accession>
<evidence type="ECO:0000313" key="5">
    <source>
        <dbReference type="Proteomes" id="UP000184123"/>
    </source>
</evidence>
<dbReference type="OrthoDB" id="1792985at2"/>
<feature type="region of interest" description="Disordered" evidence="1">
    <location>
        <begin position="222"/>
        <end position="293"/>
    </location>
</feature>
<dbReference type="Proteomes" id="UP000321726">
    <property type="component" value="Unassembled WGS sequence"/>
</dbReference>
<proteinExistence type="predicted"/>
<name>A0A1M7G296_9GAMM</name>
<gene>
    <name evidence="3" type="ORF">HCU01_15670</name>
    <name evidence="4" type="ORF">SAMN05660971_02157</name>
</gene>
<dbReference type="PANTHER" id="PTHR37533">
    <property type="entry name" value="FLAGELLAR HOOK-LENGTH CONTROL PROTEIN"/>
    <property type="match status" value="1"/>
</dbReference>
<feature type="region of interest" description="Disordered" evidence="1">
    <location>
        <begin position="1"/>
        <end position="79"/>
    </location>
</feature>
<feature type="compositionally biased region" description="Low complexity" evidence="1">
    <location>
        <begin position="13"/>
        <end position="24"/>
    </location>
</feature>